<dbReference type="EMBL" id="CAXAMN010024895">
    <property type="protein sequence ID" value="CAK9090786.1"/>
    <property type="molecule type" value="Genomic_DNA"/>
</dbReference>
<keyword evidence="1" id="KW-0472">Membrane</keyword>
<keyword evidence="1" id="KW-0812">Transmembrane</keyword>
<comment type="caution">
    <text evidence="2">The sequence shown here is derived from an EMBL/GenBank/DDBJ whole genome shotgun (WGS) entry which is preliminary data.</text>
</comment>
<keyword evidence="1" id="KW-1133">Transmembrane helix</keyword>
<reference evidence="2 3" key="1">
    <citation type="submission" date="2024-02" db="EMBL/GenBank/DDBJ databases">
        <authorList>
            <person name="Chen Y."/>
            <person name="Shah S."/>
            <person name="Dougan E. K."/>
            <person name="Thang M."/>
            <person name="Chan C."/>
        </authorList>
    </citation>
    <scope>NUCLEOTIDE SEQUENCE [LARGE SCALE GENOMIC DNA]</scope>
</reference>
<keyword evidence="3" id="KW-1185">Reference proteome</keyword>
<evidence type="ECO:0000256" key="1">
    <source>
        <dbReference type="SAM" id="Phobius"/>
    </source>
</evidence>
<evidence type="ECO:0000313" key="2">
    <source>
        <dbReference type="EMBL" id="CAK9090786.1"/>
    </source>
</evidence>
<proteinExistence type="predicted"/>
<feature type="transmembrane region" description="Helical" evidence="1">
    <location>
        <begin position="32"/>
        <end position="51"/>
    </location>
</feature>
<feature type="transmembrane region" description="Helical" evidence="1">
    <location>
        <begin position="107"/>
        <end position="127"/>
    </location>
</feature>
<evidence type="ECO:0000313" key="3">
    <source>
        <dbReference type="Proteomes" id="UP001642484"/>
    </source>
</evidence>
<organism evidence="2 3">
    <name type="scientific">Durusdinium trenchii</name>
    <dbReference type="NCBI Taxonomy" id="1381693"/>
    <lineage>
        <taxon>Eukaryota</taxon>
        <taxon>Sar</taxon>
        <taxon>Alveolata</taxon>
        <taxon>Dinophyceae</taxon>
        <taxon>Suessiales</taxon>
        <taxon>Symbiodiniaceae</taxon>
        <taxon>Durusdinium</taxon>
    </lineage>
</organism>
<feature type="transmembrane region" description="Helical" evidence="1">
    <location>
        <begin position="72"/>
        <end position="95"/>
    </location>
</feature>
<protein>
    <submittedName>
        <fullName evidence="2">Uncharacterized protein</fullName>
    </submittedName>
</protein>
<accession>A0ABP0QUJ7</accession>
<name>A0ABP0QUJ7_9DINO</name>
<sequence length="132" mass="14499">MEQDWAVLAQSIVHVRGPLTKGLTAGSFSDRLAPFTLTAWLFLLFWYLMFFAHEMYAAKIEPLLANGKSSSLLFQSSLLFYWFCGYVNEAMLLPVTLDFAASMGQSATMSGFFIGSSLIASILGVFMGKGGE</sequence>
<dbReference type="Proteomes" id="UP001642484">
    <property type="component" value="Unassembled WGS sequence"/>
</dbReference>
<gene>
    <name evidence="2" type="ORF">CCMP2556_LOCUS43595</name>
</gene>